<feature type="region of interest" description="Disordered" evidence="1">
    <location>
        <begin position="119"/>
        <end position="142"/>
    </location>
</feature>
<evidence type="ECO:0000313" key="3">
    <source>
        <dbReference type="Proteomes" id="UP000284322"/>
    </source>
</evidence>
<organism evidence="2 3">
    <name type="scientific">Tsuneonella suprasediminis</name>
    <dbReference type="NCBI Taxonomy" id="2306996"/>
    <lineage>
        <taxon>Bacteria</taxon>
        <taxon>Pseudomonadati</taxon>
        <taxon>Pseudomonadota</taxon>
        <taxon>Alphaproteobacteria</taxon>
        <taxon>Sphingomonadales</taxon>
        <taxon>Erythrobacteraceae</taxon>
        <taxon>Tsuneonella</taxon>
    </lineage>
</organism>
<accession>A0A419R0D2</accession>
<keyword evidence="3" id="KW-1185">Reference proteome</keyword>
<dbReference type="Proteomes" id="UP000284322">
    <property type="component" value="Unassembled WGS sequence"/>
</dbReference>
<dbReference type="InterPro" id="IPR009562">
    <property type="entry name" value="DUF1178"/>
</dbReference>
<evidence type="ECO:0000313" key="2">
    <source>
        <dbReference type="EMBL" id="RJX66950.1"/>
    </source>
</evidence>
<proteinExistence type="predicted"/>
<dbReference type="RefSeq" id="WP_120110347.1">
    <property type="nucleotide sequence ID" value="NZ_RAHJ01000019.1"/>
</dbReference>
<dbReference type="PIRSF" id="PIRSF032131">
    <property type="entry name" value="UCP032131"/>
    <property type="match status" value="1"/>
</dbReference>
<dbReference type="OrthoDB" id="9799894at2"/>
<dbReference type="AlphaFoldDB" id="A0A419R0D2"/>
<sequence length="163" mass="17741">MIVFDLHCANGHRFEGWFGSSSDFMDQQECGLVICPECDTSDVAKAPMAPAVPAKSNQRSEIRQSSDMSDNSDVERAPVKTGPLPPEVEKAMVALAQAQAEALKKSTWVGDRFAEESRAMHYGERDQAPIHGQASREEAESLMEEGIAVAPLPFPVAPPEELN</sequence>
<comment type="caution">
    <text evidence="2">The sequence shown here is derived from an EMBL/GenBank/DDBJ whole genome shotgun (WGS) entry which is preliminary data.</text>
</comment>
<evidence type="ECO:0000256" key="1">
    <source>
        <dbReference type="SAM" id="MobiDB-lite"/>
    </source>
</evidence>
<protein>
    <submittedName>
        <fullName evidence="2">DUF1178 family protein</fullName>
    </submittedName>
</protein>
<reference evidence="2 3" key="1">
    <citation type="submission" date="2018-09" db="EMBL/GenBank/DDBJ databases">
        <title>Altererythrobacter sp.Ery1 and Ery12, the genome sequencing of novel strains in genus Alterythrobacter.</title>
        <authorList>
            <person name="Cheng H."/>
            <person name="Wu Y.-H."/>
            <person name="Fang C."/>
            <person name="Xu X.-W."/>
        </authorList>
    </citation>
    <scope>NUCLEOTIDE SEQUENCE [LARGE SCALE GENOMIC DNA]</scope>
    <source>
        <strain evidence="2 3">Ery12</strain>
    </source>
</reference>
<dbReference type="EMBL" id="RAHJ01000019">
    <property type="protein sequence ID" value="RJX66950.1"/>
    <property type="molecule type" value="Genomic_DNA"/>
</dbReference>
<name>A0A419R0D2_9SPHN</name>
<gene>
    <name evidence="2" type="ORF">D6858_11415</name>
</gene>
<dbReference type="Pfam" id="PF06676">
    <property type="entry name" value="DUF1178"/>
    <property type="match status" value="1"/>
</dbReference>
<feature type="compositionally biased region" description="Basic and acidic residues" evidence="1">
    <location>
        <begin position="119"/>
        <end position="139"/>
    </location>
</feature>
<feature type="region of interest" description="Disordered" evidence="1">
    <location>
        <begin position="49"/>
        <end position="86"/>
    </location>
</feature>